<name>D7M469_ARALL</name>
<dbReference type="Gramene" id="Al_scaffold_0006_3812">
    <property type="protein sequence ID" value="Al_scaffold_0006_3812"/>
    <property type="gene ID" value="Al_scaffold_0006_3812"/>
</dbReference>
<dbReference type="STRING" id="81972.D7M469"/>
<evidence type="ECO:0000313" key="9">
    <source>
        <dbReference type="Proteomes" id="UP000008694"/>
    </source>
</evidence>
<evidence type="ECO:0000256" key="3">
    <source>
        <dbReference type="ARBA" id="ARBA00004922"/>
    </source>
</evidence>
<dbReference type="GO" id="GO:0000139">
    <property type="term" value="C:Golgi membrane"/>
    <property type="evidence" value="ECO:0007669"/>
    <property type="project" value="TreeGrafter"/>
</dbReference>
<gene>
    <name evidence="8" type="ORF">ARALYDRAFT_663747</name>
</gene>
<proteinExistence type="inferred from homology"/>
<keyword evidence="6" id="KW-0812">Transmembrane</keyword>
<dbReference type="eggNOG" id="KOG2204">
    <property type="taxonomic scope" value="Eukaryota"/>
</dbReference>
<evidence type="ECO:0000256" key="7">
    <source>
        <dbReference type="ARBA" id="ARBA00023157"/>
    </source>
</evidence>
<dbReference type="InterPro" id="IPR012341">
    <property type="entry name" value="6hp_glycosidase-like_sf"/>
</dbReference>
<evidence type="ECO:0000256" key="5">
    <source>
        <dbReference type="ARBA" id="ARBA00022801"/>
    </source>
</evidence>
<comment type="cofactor">
    <cofactor evidence="1">
        <name>Ca(2+)</name>
        <dbReference type="ChEBI" id="CHEBI:29108"/>
    </cofactor>
</comment>
<dbReference type="HOGENOM" id="CLU_2416294_0_0_1"/>
<dbReference type="GO" id="GO:0005975">
    <property type="term" value="P:carbohydrate metabolic process"/>
    <property type="evidence" value="ECO:0007669"/>
    <property type="project" value="InterPro"/>
</dbReference>
<comment type="pathway">
    <text evidence="3">Protein modification; protein glycosylation.</text>
</comment>
<dbReference type="GO" id="GO:0004571">
    <property type="term" value="F:mannosyl-oligosaccharide 1,2-alpha-mannosidase activity"/>
    <property type="evidence" value="ECO:0007669"/>
    <property type="project" value="InterPro"/>
</dbReference>
<dbReference type="Proteomes" id="UP000008694">
    <property type="component" value="Unassembled WGS sequence"/>
</dbReference>
<dbReference type="PANTHER" id="PTHR11742">
    <property type="entry name" value="MANNOSYL-OLIGOSACCHARIDE ALPHA-1,2-MANNOSIDASE-RELATED"/>
    <property type="match status" value="1"/>
</dbReference>
<evidence type="ECO:0000256" key="2">
    <source>
        <dbReference type="ARBA" id="ARBA00004606"/>
    </source>
</evidence>
<dbReference type="OrthoDB" id="8118055at2759"/>
<evidence type="ECO:0000256" key="1">
    <source>
        <dbReference type="ARBA" id="ARBA00001913"/>
    </source>
</evidence>
<dbReference type="Gene3D" id="1.50.10.10">
    <property type="match status" value="1"/>
</dbReference>
<reference evidence="9" key="1">
    <citation type="journal article" date="2011" name="Nat. Genet.">
        <title>The Arabidopsis lyrata genome sequence and the basis of rapid genome size change.</title>
        <authorList>
            <person name="Hu T.T."/>
            <person name="Pattyn P."/>
            <person name="Bakker E.G."/>
            <person name="Cao J."/>
            <person name="Cheng J.-F."/>
            <person name="Clark R.M."/>
            <person name="Fahlgren N."/>
            <person name="Fawcett J.A."/>
            <person name="Grimwood J."/>
            <person name="Gundlach H."/>
            <person name="Haberer G."/>
            <person name="Hollister J.D."/>
            <person name="Ossowski S."/>
            <person name="Ottilar R.P."/>
            <person name="Salamov A.A."/>
            <person name="Schneeberger K."/>
            <person name="Spannagl M."/>
            <person name="Wang X."/>
            <person name="Yang L."/>
            <person name="Nasrallah M.E."/>
            <person name="Bergelson J."/>
            <person name="Carrington J.C."/>
            <person name="Gaut B.S."/>
            <person name="Schmutz J."/>
            <person name="Mayer K.F.X."/>
            <person name="Van de Peer Y."/>
            <person name="Grigoriev I.V."/>
            <person name="Nordborg M."/>
            <person name="Weigel D."/>
            <person name="Guo Y.-L."/>
        </authorList>
    </citation>
    <scope>NUCLEOTIDE SEQUENCE [LARGE SCALE GENOMIC DNA]</scope>
    <source>
        <strain evidence="9">cv. MN47</strain>
    </source>
</reference>
<dbReference type="AlphaFoldDB" id="D7M469"/>
<dbReference type="SUPFAM" id="SSF48225">
    <property type="entry name" value="Seven-hairpin glycosidases"/>
    <property type="match status" value="1"/>
</dbReference>
<keyword evidence="5" id="KW-0378">Hydrolase</keyword>
<dbReference type="Pfam" id="PF01532">
    <property type="entry name" value="Glyco_hydro_47"/>
    <property type="match status" value="1"/>
</dbReference>
<dbReference type="KEGG" id="aly:9308934"/>
<comment type="subcellular location">
    <subcellularLocation>
        <location evidence="2">Membrane</location>
        <topology evidence="2">Single-pass type II membrane protein</topology>
    </subcellularLocation>
</comment>
<dbReference type="GO" id="GO:0005509">
    <property type="term" value="F:calcium ion binding"/>
    <property type="evidence" value="ECO:0007669"/>
    <property type="project" value="InterPro"/>
</dbReference>
<keyword evidence="6" id="KW-0735">Signal-anchor</keyword>
<evidence type="ECO:0000256" key="6">
    <source>
        <dbReference type="ARBA" id="ARBA00022968"/>
    </source>
</evidence>
<dbReference type="InterPro" id="IPR036026">
    <property type="entry name" value="Seven-hairpin_glycosidases"/>
</dbReference>
<evidence type="ECO:0000256" key="4">
    <source>
        <dbReference type="ARBA" id="ARBA00007658"/>
    </source>
</evidence>
<dbReference type="EMBL" id="GL348718">
    <property type="protein sequence ID" value="EFH51208.1"/>
    <property type="molecule type" value="Genomic_DNA"/>
</dbReference>
<organism evidence="9">
    <name type="scientific">Arabidopsis lyrata subsp. lyrata</name>
    <name type="common">Lyre-leaved rock-cress</name>
    <dbReference type="NCBI Taxonomy" id="81972"/>
    <lineage>
        <taxon>Eukaryota</taxon>
        <taxon>Viridiplantae</taxon>
        <taxon>Streptophyta</taxon>
        <taxon>Embryophyta</taxon>
        <taxon>Tracheophyta</taxon>
        <taxon>Spermatophyta</taxon>
        <taxon>Magnoliopsida</taxon>
        <taxon>eudicotyledons</taxon>
        <taxon>Gunneridae</taxon>
        <taxon>Pentapetalae</taxon>
        <taxon>rosids</taxon>
        <taxon>malvids</taxon>
        <taxon>Brassicales</taxon>
        <taxon>Brassicaceae</taxon>
        <taxon>Camelineae</taxon>
        <taxon>Arabidopsis</taxon>
    </lineage>
</organism>
<accession>D7M469</accession>
<dbReference type="GO" id="GO:0005783">
    <property type="term" value="C:endoplasmic reticulum"/>
    <property type="evidence" value="ECO:0007669"/>
    <property type="project" value="TreeGrafter"/>
</dbReference>
<dbReference type="InterPro" id="IPR001382">
    <property type="entry name" value="Glyco_hydro_47"/>
</dbReference>
<sequence length="92" mass="10622">MARSRSISGYGIWKYLNHAYYLGRPRRLALLFIVFVSVSMLVRDRINLFREHEPQTKDGTDSFGGLGATMVDSLDTLYIMGLDEQFQKAREM</sequence>
<keyword evidence="9" id="KW-1185">Reference proteome</keyword>
<dbReference type="PANTHER" id="PTHR11742:SF6">
    <property type="entry name" value="MANNOSYL-OLIGOSACCHARIDE ALPHA-1,2-MANNOSIDASE IA-RELATED"/>
    <property type="match status" value="1"/>
</dbReference>
<evidence type="ECO:0000313" key="8">
    <source>
        <dbReference type="EMBL" id="EFH51208.1"/>
    </source>
</evidence>
<keyword evidence="7" id="KW-1015">Disulfide bond</keyword>
<dbReference type="InterPro" id="IPR050749">
    <property type="entry name" value="Glycosyl_Hydrolase_47"/>
</dbReference>
<comment type="similarity">
    <text evidence="4">Belongs to the glycosyl hydrolase 47 family.</text>
</comment>
<protein>
    <submittedName>
        <fullName evidence="8">Predicted protein</fullName>
    </submittedName>
</protein>